<keyword evidence="2" id="KW-0472">Membrane</keyword>
<sequence>MSGHQVVAAAAAALCAAGSVLFGVARAVRWRVRRRLVGMTRAAVPRPSGDDPPFGTATAHPPSGERPRATGAQPSHDDRRRLRDSAAAWLAGPRRWCVVAAVAAGALAAGGPVAALAAAGYGSAALTALDRRRRAATTRVDRRAALDRLCAVAAALRAGQPPAALLGTPTDLPGTDQLRVAVRLAERTGAPLVELVERVEADLRATERLRASTAAQAAGARATALLLAALPLGGIALGYGVGVDPAAILLHTPLGAVCAVLSMVLQLLGLMWSQRIADAAAPA</sequence>
<feature type="region of interest" description="Disordered" evidence="1">
    <location>
        <begin position="43"/>
        <end position="82"/>
    </location>
</feature>
<evidence type="ECO:0000313" key="3">
    <source>
        <dbReference type="EMBL" id="GGJ95725.1"/>
    </source>
</evidence>
<dbReference type="AlphaFoldDB" id="A0A8J3B9S5"/>
<evidence type="ECO:0000313" key="4">
    <source>
        <dbReference type="Proteomes" id="UP000649739"/>
    </source>
</evidence>
<dbReference type="Proteomes" id="UP000649739">
    <property type="component" value="Unassembled WGS sequence"/>
</dbReference>
<keyword evidence="2" id="KW-1133">Transmembrane helix</keyword>
<dbReference type="RefSeq" id="WP_229783806.1">
    <property type="nucleotide sequence ID" value="NZ_BMQB01000005.1"/>
</dbReference>
<feature type="transmembrane region" description="Helical" evidence="2">
    <location>
        <begin position="248"/>
        <end position="268"/>
    </location>
</feature>
<protein>
    <recommendedName>
        <fullName evidence="5">Tight adherence protein B</fullName>
    </recommendedName>
</protein>
<comment type="caution">
    <text evidence="3">The sequence shown here is derived from an EMBL/GenBank/DDBJ whole genome shotgun (WGS) entry which is preliminary data.</text>
</comment>
<reference evidence="3" key="2">
    <citation type="submission" date="2020-09" db="EMBL/GenBank/DDBJ databases">
        <authorList>
            <person name="Sun Q."/>
            <person name="Ohkuma M."/>
        </authorList>
    </citation>
    <scope>NUCLEOTIDE SEQUENCE</scope>
    <source>
        <strain evidence="3">JCM 3090</strain>
    </source>
</reference>
<keyword evidence="4" id="KW-1185">Reference proteome</keyword>
<accession>A0A8J3B9S5</accession>
<organism evidence="3 4">
    <name type="scientific">Pilimelia anulata</name>
    <dbReference type="NCBI Taxonomy" id="53371"/>
    <lineage>
        <taxon>Bacteria</taxon>
        <taxon>Bacillati</taxon>
        <taxon>Actinomycetota</taxon>
        <taxon>Actinomycetes</taxon>
        <taxon>Micromonosporales</taxon>
        <taxon>Micromonosporaceae</taxon>
        <taxon>Pilimelia</taxon>
    </lineage>
</organism>
<dbReference type="PANTHER" id="PTHR35007:SF4">
    <property type="entry name" value="CONSERVED TRANSMEMBRANE PROTEIN-RELATED"/>
    <property type="match status" value="1"/>
</dbReference>
<name>A0A8J3B9S5_9ACTN</name>
<feature type="transmembrane region" description="Helical" evidence="2">
    <location>
        <begin position="218"/>
        <end position="242"/>
    </location>
</feature>
<evidence type="ECO:0000256" key="1">
    <source>
        <dbReference type="SAM" id="MobiDB-lite"/>
    </source>
</evidence>
<keyword evidence="2" id="KW-0812">Transmembrane</keyword>
<evidence type="ECO:0008006" key="5">
    <source>
        <dbReference type="Google" id="ProtNLM"/>
    </source>
</evidence>
<feature type="transmembrane region" description="Helical" evidence="2">
    <location>
        <begin position="6"/>
        <end position="25"/>
    </location>
</feature>
<evidence type="ECO:0000256" key="2">
    <source>
        <dbReference type="SAM" id="Phobius"/>
    </source>
</evidence>
<dbReference type="PANTHER" id="PTHR35007">
    <property type="entry name" value="INTEGRAL MEMBRANE PROTEIN-RELATED"/>
    <property type="match status" value="1"/>
</dbReference>
<dbReference type="EMBL" id="BMQB01000005">
    <property type="protein sequence ID" value="GGJ95725.1"/>
    <property type="molecule type" value="Genomic_DNA"/>
</dbReference>
<reference evidence="3" key="1">
    <citation type="journal article" date="2014" name="Int. J. Syst. Evol. Microbiol.">
        <title>Complete genome sequence of Corynebacterium casei LMG S-19264T (=DSM 44701T), isolated from a smear-ripened cheese.</title>
        <authorList>
            <consortium name="US DOE Joint Genome Institute (JGI-PGF)"/>
            <person name="Walter F."/>
            <person name="Albersmeier A."/>
            <person name="Kalinowski J."/>
            <person name="Ruckert C."/>
        </authorList>
    </citation>
    <scope>NUCLEOTIDE SEQUENCE</scope>
    <source>
        <strain evidence="3">JCM 3090</strain>
    </source>
</reference>
<proteinExistence type="predicted"/>
<gene>
    <name evidence="3" type="ORF">GCM10010123_27030</name>
</gene>